<protein>
    <submittedName>
        <fullName evidence="3">CBS domain-containing protein</fullName>
    </submittedName>
</protein>
<name>A0ABY4M9N1_9ACTN</name>
<dbReference type="SMART" id="SM00116">
    <property type="entry name" value="CBS"/>
    <property type="match status" value="2"/>
</dbReference>
<proteinExistence type="predicted"/>
<organism evidence="3 4">
    <name type="scientific">Streptomyces halobius</name>
    <dbReference type="NCBI Taxonomy" id="2879846"/>
    <lineage>
        <taxon>Bacteria</taxon>
        <taxon>Bacillati</taxon>
        <taxon>Actinomycetota</taxon>
        <taxon>Actinomycetes</taxon>
        <taxon>Kitasatosporales</taxon>
        <taxon>Streptomycetaceae</taxon>
        <taxon>Streptomyces</taxon>
    </lineage>
</organism>
<dbReference type="RefSeq" id="WP_248864959.1">
    <property type="nucleotide sequence ID" value="NZ_CP086322.1"/>
</dbReference>
<sequence length="153" mass="16444">MRARDLAEPYVSIRSDANAVEAVRLLVTRRLHGVLVVDPTGQPYAILPAADLVRTLVPGYVQEDPLLAEVIDESHADHLCRALRGRSVADCLPVGRPYLPTTGPGSTAVEIAELMARMRTPLVAVVEPGDSGQDQLIGVVTATRLLQYLLEAA</sequence>
<evidence type="ECO:0000259" key="2">
    <source>
        <dbReference type="PROSITE" id="PS51371"/>
    </source>
</evidence>
<keyword evidence="4" id="KW-1185">Reference proteome</keyword>
<dbReference type="InterPro" id="IPR000644">
    <property type="entry name" value="CBS_dom"/>
</dbReference>
<dbReference type="EMBL" id="CP086322">
    <property type="protein sequence ID" value="UQA94083.1"/>
    <property type="molecule type" value="Genomic_DNA"/>
</dbReference>
<dbReference type="Gene3D" id="3.10.580.10">
    <property type="entry name" value="CBS-domain"/>
    <property type="match status" value="1"/>
</dbReference>
<dbReference type="Pfam" id="PF00571">
    <property type="entry name" value="CBS"/>
    <property type="match status" value="2"/>
</dbReference>
<gene>
    <name evidence="3" type="ORF">K9S39_21375</name>
</gene>
<dbReference type="InterPro" id="IPR046342">
    <property type="entry name" value="CBS_dom_sf"/>
</dbReference>
<dbReference type="PROSITE" id="PS51371">
    <property type="entry name" value="CBS"/>
    <property type="match status" value="2"/>
</dbReference>
<feature type="domain" description="CBS" evidence="2">
    <location>
        <begin position="6"/>
        <end position="66"/>
    </location>
</feature>
<reference evidence="3" key="1">
    <citation type="submission" date="2021-10" db="EMBL/GenBank/DDBJ databases">
        <title>Streptomyces nigrumlapis sp.nov.,an antimicrobial producing actinobacterium isolated from Black Gobi rocks.</title>
        <authorList>
            <person name="Wen Y."/>
            <person name="Zhang W."/>
            <person name="Liu X.G."/>
        </authorList>
    </citation>
    <scope>NUCLEOTIDE SEQUENCE</scope>
    <source>
        <strain evidence="3">ST13-2-2</strain>
    </source>
</reference>
<keyword evidence="1" id="KW-0129">CBS domain</keyword>
<evidence type="ECO:0000256" key="1">
    <source>
        <dbReference type="PROSITE-ProRule" id="PRU00703"/>
    </source>
</evidence>
<feature type="domain" description="CBS" evidence="2">
    <location>
        <begin position="95"/>
        <end position="153"/>
    </location>
</feature>
<dbReference type="CDD" id="cd17788">
    <property type="entry name" value="CBS_pair_bac"/>
    <property type="match status" value="1"/>
</dbReference>
<evidence type="ECO:0000313" key="4">
    <source>
        <dbReference type="Proteomes" id="UP000830115"/>
    </source>
</evidence>
<evidence type="ECO:0000313" key="3">
    <source>
        <dbReference type="EMBL" id="UQA94083.1"/>
    </source>
</evidence>
<dbReference type="Proteomes" id="UP000830115">
    <property type="component" value="Chromosome"/>
</dbReference>
<dbReference type="SUPFAM" id="SSF54631">
    <property type="entry name" value="CBS-domain pair"/>
    <property type="match status" value="1"/>
</dbReference>
<accession>A0ABY4M9N1</accession>